<dbReference type="Pfam" id="PF00586">
    <property type="entry name" value="AIRS"/>
    <property type="match status" value="1"/>
</dbReference>
<name>W9GJM0_9MICO</name>
<dbReference type="PANTHER" id="PTHR10520:SF12">
    <property type="entry name" value="TRIFUNCTIONAL PURINE BIOSYNTHETIC PROTEIN ADENOSINE-3"/>
    <property type="match status" value="1"/>
</dbReference>
<comment type="catalytic activity">
    <reaction evidence="14 15">
        <text>2-formamido-N(1)-(5-O-phospho-beta-D-ribosyl)acetamidine + ATP = 5-amino-1-(5-phospho-beta-D-ribosyl)imidazole + ADP + phosphate + H(+)</text>
        <dbReference type="Rhea" id="RHEA:23032"/>
        <dbReference type="ChEBI" id="CHEBI:15378"/>
        <dbReference type="ChEBI" id="CHEBI:30616"/>
        <dbReference type="ChEBI" id="CHEBI:43474"/>
        <dbReference type="ChEBI" id="CHEBI:137981"/>
        <dbReference type="ChEBI" id="CHEBI:147287"/>
        <dbReference type="ChEBI" id="CHEBI:456216"/>
        <dbReference type="EC" id="6.3.3.1"/>
    </reaction>
</comment>
<evidence type="ECO:0000259" key="16">
    <source>
        <dbReference type="Pfam" id="PF00586"/>
    </source>
</evidence>
<keyword evidence="6 15" id="KW-0963">Cytoplasm</keyword>
<dbReference type="PATRIC" id="fig|584657.3.peg.1793"/>
<dbReference type="HAMAP" id="MF_00741">
    <property type="entry name" value="AIRS"/>
    <property type="match status" value="1"/>
</dbReference>
<dbReference type="GO" id="GO:0005524">
    <property type="term" value="F:ATP binding"/>
    <property type="evidence" value="ECO:0007669"/>
    <property type="project" value="UniProtKB-KW"/>
</dbReference>
<keyword evidence="7 15" id="KW-0436">Ligase</keyword>
<evidence type="ECO:0000256" key="3">
    <source>
        <dbReference type="ARBA" id="ARBA00010280"/>
    </source>
</evidence>
<evidence type="ECO:0000313" key="18">
    <source>
        <dbReference type="EMBL" id="EWT06300.1"/>
    </source>
</evidence>
<dbReference type="CDD" id="cd02196">
    <property type="entry name" value="PurM"/>
    <property type="match status" value="1"/>
</dbReference>
<dbReference type="SUPFAM" id="SSF56042">
    <property type="entry name" value="PurM C-terminal domain-like"/>
    <property type="match status" value="1"/>
</dbReference>
<dbReference type="InterPro" id="IPR036676">
    <property type="entry name" value="PurM-like_C_sf"/>
</dbReference>
<dbReference type="GO" id="GO:0006189">
    <property type="term" value="P:'de novo' IMP biosynthetic process"/>
    <property type="evidence" value="ECO:0007669"/>
    <property type="project" value="UniProtKB-UniRule"/>
</dbReference>
<comment type="pathway">
    <text evidence="2 15">Purine metabolism; IMP biosynthesis via de novo pathway; 5-amino-1-(5-phospho-D-ribosyl)imidazole from N(2)-formyl-N(1)-(5-phospho-D-ribosyl)glycinamide: step 2/2.</text>
</comment>
<sequence length="371" mass="38571">MSETPITYAAAGVDVEAGDRAVELMKASVRRATRPEVMGGLGGFAGMFDASALARMQHPVLATSTDGVGTKVAIAQALDKHDTIGFDLVGMVVDDIVVCGAEPLFMTDYIATGRVVPERIAAIVGGIARACVEAGVALIGGETAEHPGLLGPDEYDVAGAATGVVEHDSVLGPHRVQAGDAVVALASSGLHSNGYSLVRRVVDAAGWSLDRHVDEFGRSLGEELLEPTRLYTKPLLDLIRTDGLDVHALSHVTGGGLAANLARVLPAGLFARLDRATWTPPAVFSTIQALGRVPQQDQERTLNQGVGFVVVLPSEQADRACEVSERSGIRAWRLGEVSSEDEAAIDRAAEVVRGAKGVNGGAVQVVGTHPA</sequence>
<organism evidence="18 19">
    <name type="scientific">Intrasporangium chromatireducens Q5-1</name>
    <dbReference type="NCBI Taxonomy" id="584657"/>
    <lineage>
        <taxon>Bacteria</taxon>
        <taxon>Bacillati</taxon>
        <taxon>Actinomycetota</taxon>
        <taxon>Actinomycetes</taxon>
        <taxon>Micrococcales</taxon>
        <taxon>Intrasporangiaceae</taxon>
        <taxon>Intrasporangium</taxon>
    </lineage>
</organism>
<gene>
    <name evidence="15" type="primary">purM</name>
    <name evidence="18" type="ORF">N864_22830</name>
</gene>
<evidence type="ECO:0000256" key="11">
    <source>
        <dbReference type="ARBA" id="ARBA00031908"/>
    </source>
</evidence>
<dbReference type="RefSeq" id="WP_034715787.1">
    <property type="nucleotide sequence ID" value="NZ_AWQS01000055.1"/>
</dbReference>
<comment type="caution">
    <text evidence="18">The sequence shown here is derived from an EMBL/GenBank/DDBJ whole genome shotgun (WGS) entry which is preliminary data.</text>
</comment>
<dbReference type="GO" id="GO:0004637">
    <property type="term" value="F:phosphoribosylamine-glycine ligase activity"/>
    <property type="evidence" value="ECO:0007669"/>
    <property type="project" value="TreeGrafter"/>
</dbReference>
<dbReference type="UniPathway" id="UPA00074">
    <property type="reaction ID" value="UER00129"/>
</dbReference>
<evidence type="ECO:0000256" key="7">
    <source>
        <dbReference type="ARBA" id="ARBA00022598"/>
    </source>
</evidence>
<dbReference type="Gene3D" id="3.30.1330.10">
    <property type="entry name" value="PurM-like, N-terminal domain"/>
    <property type="match status" value="1"/>
</dbReference>
<dbReference type="EC" id="6.3.3.1" evidence="4 15"/>
<dbReference type="Pfam" id="PF02769">
    <property type="entry name" value="AIRS_C"/>
    <property type="match status" value="1"/>
</dbReference>
<dbReference type="GO" id="GO:0004641">
    <property type="term" value="F:phosphoribosylformylglycinamidine cyclo-ligase activity"/>
    <property type="evidence" value="ECO:0007669"/>
    <property type="project" value="UniProtKB-UniRule"/>
</dbReference>
<evidence type="ECO:0000313" key="19">
    <source>
        <dbReference type="Proteomes" id="UP000019494"/>
    </source>
</evidence>
<evidence type="ECO:0000256" key="13">
    <source>
        <dbReference type="ARBA" id="ARBA00033093"/>
    </source>
</evidence>
<protein>
    <recommendedName>
        <fullName evidence="5 15">Phosphoribosylformylglycinamidine cyclo-ligase</fullName>
        <ecNumber evidence="4 15">6.3.3.1</ecNumber>
    </recommendedName>
    <alternativeName>
        <fullName evidence="12 15">AIR synthase</fullName>
    </alternativeName>
    <alternativeName>
        <fullName evidence="13 15">AIRS</fullName>
    </alternativeName>
    <alternativeName>
        <fullName evidence="11 15">Phosphoribosyl-aminoimidazole synthetase</fullName>
    </alternativeName>
</protein>
<evidence type="ECO:0000256" key="2">
    <source>
        <dbReference type="ARBA" id="ARBA00004686"/>
    </source>
</evidence>
<reference evidence="19" key="1">
    <citation type="submission" date="2013-08" db="EMBL/GenBank/DDBJ databases">
        <title>Intrasporangium oryzae NRRL B-24470.</title>
        <authorList>
            <person name="Liu H."/>
            <person name="Wang G."/>
        </authorList>
    </citation>
    <scope>NUCLEOTIDE SEQUENCE [LARGE SCALE GENOMIC DNA]</scope>
    <source>
        <strain evidence="19">Q5-1</strain>
    </source>
</reference>
<feature type="domain" description="PurM-like C-terminal" evidence="17">
    <location>
        <begin position="177"/>
        <end position="343"/>
    </location>
</feature>
<comment type="similarity">
    <text evidence="3 15">Belongs to the AIR synthase family.</text>
</comment>
<dbReference type="Gene3D" id="3.90.650.10">
    <property type="entry name" value="PurM-like C-terminal domain"/>
    <property type="match status" value="1"/>
</dbReference>
<dbReference type="FunFam" id="3.90.650.10:FF:000011">
    <property type="entry name" value="Phosphoribosylformylglycinamidine cyclo-ligase"/>
    <property type="match status" value="1"/>
</dbReference>
<dbReference type="GO" id="GO:0005829">
    <property type="term" value="C:cytosol"/>
    <property type="evidence" value="ECO:0007669"/>
    <property type="project" value="TreeGrafter"/>
</dbReference>
<dbReference type="FunFam" id="3.30.1330.10:FF:000001">
    <property type="entry name" value="Phosphoribosylformylglycinamidine cyclo-ligase"/>
    <property type="match status" value="1"/>
</dbReference>
<evidence type="ECO:0000256" key="9">
    <source>
        <dbReference type="ARBA" id="ARBA00022755"/>
    </source>
</evidence>
<evidence type="ECO:0000256" key="12">
    <source>
        <dbReference type="ARBA" id="ARBA00032931"/>
    </source>
</evidence>
<dbReference type="EMBL" id="AWQS01000055">
    <property type="protein sequence ID" value="EWT06300.1"/>
    <property type="molecule type" value="Genomic_DNA"/>
</dbReference>
<dbReference type="OrthoDB" id="9777881at2"/>
<dbReference type="InterPro" id="IPR016188">
    <property type="entry name" value="PurM-like_N"/>
</dbReference>
<keyword evidence="10 15" id="KW-0067">ATP-binding</keyword>
<evidence type="ECO:0000256" key="6">
    <source>
        <dbReference type="ARBA" id="ARBA00022490"/>
    </source>
</evidence>
<dbReference type="InterPro" id="IPR036921">
    <property type="entry name" value="PurM-like_N_sf"/>
</dbReference>
<evidence type="ECO:0000259" key="17">
    <source>
        <dbReference type="Pfam" id="PF02769"/>
    </source>
</evidence>
<evidence type="ECO:0000256" key="5">
    <source>
        <dbReference type="ARBA" id="ARBA00020367"/>
    </source>
</evidence>
<dbReference type="InterPro" id="IPR004733">
    <property type="entry name" value="PurM_cligase"/>
</dbReference>
<dbReference type="PANTHER" id="PTHR10520">
    <property type="entry name" value="TRIFUNCTIONAL PURINE BIOSYNTHETIC PROTEIN ADENOSINE-3-RELATED"/>
    <property type="match status" value="1"/>
</dbReference>
<evidence type="ECO:0000256" key="8">
    <source>
        <dbReference type="ARBA" id="ARBA00022741"/>
    </source>
</evidence>
<dbReference type="InterPro" id="IPR010918">
    <property type="entry name" value="PurM-like_C_dom"/>
</dbReference>
<evidence type="ECO:0000256" key="15">
    <source>
        <dbReference type="HAMAP-Rule" id="MF_00741"/>
    </source>
</evidence>
<evidence type="ECO:0000256" key="4">
    <source>
        <dbReference type="ARBA" id="ARBA00013047"/>
    </source>
</evidence>
<feature type="domain" description="PurM-like N-terminal" evidence="16">
    <location>
        <begin position="55"/>
        <end position="165"/>
    </location>
</feature>
<comment type="subcellular location">
    <subcellularLocation>
        <location evidence="1 15">Cytoplasm</location>
    </subcellularLocation>
</comment>
<keyword evidence="8 15" id="KW-0547">Nucleotide-binding</keyword>
<dbReference type="GO" id="GO:0046084">
    <property type="term" value="P:adenine biosynthetic process"/>
    <property type="evidence" value="ECO:0007669"/>
    <property type="project" value="TreeGrafter"/>
</dbReference>
<dbReference type="AlphaFoldDB" id="W9GJM0"/>
<keyword evidence="19" id="KW-1185">Reference proteome</keyword>
<keyword evidence="9 15" id="KW-0658">Purine biosynthesis</keyword>
<evidence type="ECO:0000256" key="10">
    <source>
        <dbReference type="ARBA" id="ARBA00022840"/>
    </source>
</evidence>
<dbReference type="Proteomes" id="UP000019494">
    <property type="component" value="Unassembled WGS sequence"/>
</dbReference>
<dbReference type="SUPFAM" id="SSF55326">
    <property type="entry name" value="PurM N-terminal domain-like"/>
    <property type="match status" value="1"/>
</dbReference>
<dbReference type="NCBIfam" id="TIGR00878">
    <property type="entry name" value="purM"/>
    <property type="match status" value="1"/>
</dbReference>
<evidence type="ECO:0000256" key="14">
    <source>
        <dbReference type="ARBA" id="ARBA00049057"/>
    </source>
</evidence>
<evidence type="ECO:0000256" key="1">
    <source>
        <dbReference type="ARBA" id="ARBA00004496"/>
    </source>
</evidence>
<accession>W9GJM0</accession>
<proteinExistence type="inferred from homology"/>